<evidence type="ECO:0000313" key="2">
    <source>
        <dbReference type="WBParaSite" id="nRc.2.0.1.t29506-RA"/>
    </source>
</evidence>
<reference evidence="2" key="1">
    <citation type="submission" date="2022-11" db="UniProtKB">
        <authorList>
            <consortium name="WormBaseParasite"/>
        </authorList>
    </citation>
    <scope>IDENTIFICATION</scope>
</reference>
<protein>
    <submittedName>
        <fullName evidence="2">Uncharacterized protein</fullName>
    </submittedName>
</protein>
<evidence type="ECO:0000313" key="1">
    <source>
        <dbReference type="Proteomes" id="UP000887565"/>
    </source>
</evidence>
<accession>A0A915JTC4</accession>
<dbReference type="WBParaSite" id="nRc.2.0.1.t29506-RA">
    <property type="protein sequence ID" value="nRc.2.0.1.t29506-RA"/>
    <property type="gene ID" value="nRc.2.0.1.g29506"/>
</dbReference>
<organism evidence="1 2">
    <name type="scientific">Romanomermis culicivorax</name>
    <name type="common">Nematode worm</name>
    <dbReference type="NCBI Taxonomy" id="13658"/>
    <lineage>
        <taxon>Eukaryota</taxon>
        <taxon>Metazoa</taxon>
        <taxon>Ecdysozoa</taxon>
        <taxon>Nematoda</taxon>
        <taxon>Enoplea</taxon>
        <taxon>Dorylaimia</taxon>
        <taxon>Mermithida</taxon>
        <taxon>Mermithoidea</taxon>
        <taxon>Mermithidae</taxon>
        <taxon>Romanomermis</taxon>
    </lineage>
</organism>
<keyword evidence="1" id="KW-1185">Reference proteome</keyword>
<dbReference type="AlphaFoldDB" id="A0A915JTC4"/>
<proteinExistence type="predicted"/>
<dbReference type="Proteomes" id="UP000887565">
    <property type="component" value="Unplaced"/>
</dbReference>
<name>A0A915JTC4_ROMCU</name>
<sequence>MLNARMADMVAFRVHFWGIKPICRASSYSRREIFMFRIRPYASQWITLTKESLFFWPWIQNWVPRSAHIPAQSSALWKEMTMVWSPSTRENNAVQSSGVAVKVSKTNMVWKSELYVSQIAGCHRMGWHWQGKLEIFHVHSHDRLHVKADQHIAREVRDGLGSQSHPETSG</sequence>